<organism evidence="1 2">
    <name type="scientific">Thiocapsa roseopersicina</name>
    <dbReference type="NCBI Taxonomy" id="1058"/>
    <lineage>
        <taxon>Bacteria</taxon>
        <taxon>Pseudomonadati</taxon>
        <taxon>Pseudomonadota</taxon>
        <taxon>Gammaproteobacteria</taxon>
        <taxon>Chromatiales</taxon>
        <taxon>Chromatiaceae</taxon>
        <taxon>Thiocapsa</taxon>
    </lineage>
</organism>
<dbReference type="PANTHER" id="PTHR12526:SF600">
    <property type="entry name" value="GLYCOSYL TRANSFERASE GROUP 1"/>
    <property type="match status" value="1"/>
</dbReference>
<dbReference type="STRING" id="1058.SAMN05421783_12078"/>
<proteinExistence type="predicted"/>
<dbReference type="EMBL" id="FNNZ01000020">
    <property type="protein sequence ID" value="SDX31057.1"/>
    <property type="molecule type" value="Genomic_DNA"/>
</dbReference>
<reference evidence="2" key="1">
    <citation type="submission" date="2016-10" db="EMBL/GenBank/DDBJ databases">
        <authorList>
            <person name="Varghese N."/>
            <person name="Submissions S."/>
        </authorList>
    </citation>
    <scope>NUCLEOTIDE SEQUENCE [LARGE SCALE GENOMIC DNA]</scope>
    <source>
        <strain evidence="2">DSM 217</strain>
    </source>
</reference>
<evidence type="ECO:0000313" key="1">
    <source>
        <dbReference type="EMBL" id="SDX31057.1"/>
    </source>
</evidence>
<dbReference type="Proteomes" id="UP000198816">
    <property type="component" value="Unassembled WGS sequence"/>
</dbReference>
<evidence type="ECO:0000313" key="2">
    <source>
        <dbReference type="Proteomes" id="UP000198816"/>
    </source>
</evidence>
<dbReference type="SUPFAM" id="SSF53756">
    <property type="entry name" value="UDP-Glycosyltransferase/glycogen phosphorylase"/>
    <property type="match status" value="1"/>
</dbReference>
<dbReference type="GO" id="GO:0016757">
    <property type="term" value="F:glycosyltransferase activity"/>
    <property type="evidence" value="ECO:0007669"/>
    <property type="project" value="TreeGrafter"/>
</dbReference>
<dbReference type="AlphaFoldDB" id="A0A1H3AMZ3"/>
<name>A0A1H3AMZ3_THIRO</name>
<protein>
    <submittedName>
        <fullName evidence="1">Glycosyltransferase involved in cell wall bisynthesis</fullName>
    </submittedName>
</protein>
<keyword evidence="1" id="KW-0808">Transferase</keyword>
<dbReference type="Pfam" id="PF13692">
    <property type="entry name" value="Glyco_trans_1_4"/>
    <property type="match status" value="1"/>
</dbReference>
<dbReference type="CDD" id="cd03801">
    <property type="entry name" value="GT4_PimA-like"/>
    <property type="match status" value="1"/>
</dbReference>
<accession>A0A1H3AMZ3</accession>
<sequence length="416" mass="46179">MISAVPTAKRVLMISPIPSHPPTAGNRSRIAALGQCIRILGHDLFFAHVQRETGDPGAMADFWGPDRFLALPYRQSRPLMCRVRRRLLRLLDREAAFRRGVDDWYDNRLDGRIRMIARSLRPDVVVVEYVFFSKALRCFPRHVLKVIDTHDLFSNRHRGFLDHFETYGSYSITPREERKGLDRADLILAIQDQEGEHFRQITKRDVVTVGHLISAEPPAARPPGARLLFMGSVCKSNTDAVAVLRELVLPRVRAEIADAELILAGPIGEGDDQRADGVINLGRVESLASLYATIDIVVNPVRAGTGLKIKNIEALAYGKPVVTTTLGAAGLQPGAGLVVADDPTEFASAVVAILRDPSGYAALADGAHRFALEWSRKQRAALRCVLDREPVENGGKSDWLLETAFRGRPRIRRRMP</sequence>
<dbReference type="PANTHER" id="PTHR12526">
    <property type="entry name" value="GLYCOSYLTRANSFERASE"/>
    <property type="match status" value="1"/>
</dbReference>
<keyword evidence="2" id="KW-1185">Reference proteome</keyword>
<gene>
    <name evidence="1" type="ORF">SAMN05421783_12078</name>
</gene>
<dbReference type="Gene3D" id="3.40.50.2000">
    <property type="entry name" value="Glycogen Phosphorylase B"/>
    <property type="match status" value="2"/>
</dbReference>